<dbReference type="Gene3D" id="3.30.565.10">
    <property type="entry name" value="Histidine kinase-like ATPase, C-terminal domain"/>
    <property type="match status" value="1"/>
</dbReference>
<dbReference type="PANTHER" id="PTHR41523:SF8">
    <property type="entry name" value="ETHYLENE RESPONSE SENSOR PROTEIN"/>
    <property type="match status" value="1"/>
</dbReference>
<dbReference type="Pfam" id="PF01590">
    <property type="entry name" value="GAF"/>
    <property type="match status" value="1"/>
</dbReference>
<dbReference type="SMART" id="SM00911">
    <property type="entry name" value="HWE_HK"/>
    <property type="match status" value="1"/>
</dbReference>
<comment type="catalytic activity">
    <reaction evidence="1">
        <text>ATP + protein L-histidine = ADP + protein N-phospho-L-histidine.</text>
        <dbReference type="EC" id="2.7.13.3"/>
    </reaction>
</comment>
<dbReference type="InterPro" id="IPR011102">
    <property type="entry name" value="Sig_transdc_His_kinase_HWE"/>
</dbReference>
<keyword evidence="6" id="KW-0418">Kinase</keyword>
<evidence type="ECO:0000259" key="8">
    <source>
        <dbReference type="SMART" id="SM00065"/>
    </source>
</evidence>
<dbReference type="Proteomes" id="UP000298179">
    <property type="component" value="Unassembled WGS sequence"/>
</dbReference>
<dbReference type="EC" id="2.7.13.3" evidence="2"/>
<comment type="caution">
    <text evidence="10">The sequence shown here is derived from an EMBL/GenBank/DDBJ whole genome shotgun (WGS) entry which is preliminary data.</text>
</comment>
<dbReference type="RefSeq" id="WP_134763880.1">
    <property type="nucleotide sequence ID" value="NZ_SOZD01000008.1"/>
</dbReference>
<dbReference type="SMART" id="SM00065">
    <property type="entry name" value="GAF"/>
    <property type="match status" value="1"/>
</dbReference>
<dbReference type="Pfam" id="PF07536">
    <property type="entry name" value="HWE_HK"/>
    <property type="match status" value="1"/>
</dbReference>
<dbReference type="Gene3D" id="3.30.450.40">
    <property type="match status" value="1"/>
</dbReference>
<accession>A0A4Y8RCP2</accession>
<evidence type="ECO:0000313" key="11">
    <source>
        <dbReference type="Proteomes" id="UP000298179"/>
    </source>
</evidence>
<reference evidence="10 11" key="1">
    <citation type="submission" date="2019-03" db="EMBL/GenBank/DDBJ databases">
        <title>Jiella endophytica sp. nov., a novel endophytic bacterium isolated from root of Ficus microcarpa Linn. f.</title>
        <authorList>
            <person name="Tuo L."/>
        </authorList>
    </citation>
    <scope>NUCLEOTIDE SEQUENCE [LARGE SCALE GENOMIC DNA]</scope>
    <source>
        <strain evidence="10 11">CBS5Q-3</strain>
    </source>
</reference>
<keyword evidence="3" id="KW-0597">Phosphoprotein</keyword>
<keyword evidence="5" id="KW-0547">Nucleotide-binding</keyword>
<dbReference type="InterPro" id="IPR036890">
    <property type="entry name" value="HATPase_C_sf"/>
</dbReference>
<proteinExistence type="predicted"/>
<evidence type="ECO:0000256" key="5">
    <source>
        <dbReference type="ARBA" id="ARBA00022741"/>
    </source>
</evidence>
<evidence type="ECO:0000256" key="2">
    <source>
        <dbReference type="ARBA" id="ARBA00012438"/>
    </source>
</evidence>
<dbReference type="InterPro" id="IPR003018">
    <property type="entry name" value="GAF"/>
</dbReference>
<name>A0A4Y8RCP2_9HYPH</name>
<dbReference type="GO" id="GO:0005524">
    <property type="term" value="F:ATP binding"/>
    <property type="evidence" value="ECO:0007669"/>
    <property type="project" value="UniProtKB-KW"/>
</dbReference>
<evidence type="ECO:0000256" key="4">
    <source>
        <dbReference type="ARBA" id="ARBA00022679"/>
    </source>
</evidence>
<dbReference type="EMBL" id="SOZD01000008">
    <property type="protein sequence ID" value="TFF18739.1"/>
    <property type="molecule type" value="Genomic_DNA"/>
</dbReference>
<protein>
    <recommendedName>
        <fullName evidence="2">histidine kinase</fullName>
        <ecNumber evidence="2">2.7.13.3</ecNumber>
    </recommendedName>
</protein>
<dbReference type="InterPro" id="IPR029016">
    <property type="entry name" value="GAF-like_dom_sf"/>
</dbReference>
<dbReference type="GO" id="GO:0004673">
    <property type="term" value="F:protein histidine kinase activity"/>
    <property type="evidence" value="ECO:0007669"/>
    <property type="project" value="UniProtKB-EC"/>
</dbReference>
<organism evidence="10 11">
    <name type="scientific">Jiella endophytica</name>
    <dbReference type="NCBI Taxonomy" id="2558362"/>
    <lineage>
        <taxon>Bacteria</taxon>
        <taxon>Pseudomonadati</taxon>
        <taxon>Pseudomonadota</taxon>
        <taxon>Alphaproteobacteria</taxon>
        <taxon>Hyphomicrobiales</taxon>
        <taxon>Aurantimonadaceae</taxon>
        <taxon>Jiella</taxon>
    </lineage>
</organism>
<dbReference type="AlphaFoldDB" id="A0A4Y8RCP2"/>
<keyword evidence="4" id="KW-0808">Transferase</keyword>
<evidence type="ECO:0000256" key="1">
    <source>
        <dbReference type="ARBA" id="ARBA00000085"/>
    </source>
</evidence>
<evidence type="ECO:0000256" key="6">
    <source>
        <dbReference type="ARBA" id="ARBA00022777"/>
    </source>
</evidence>
<feature type="domain" description="GAF" evidence="8">
    <location>
        <begin position="28"/>
        <end position="174"/>
    </location>
</feature>
<keyword evidence="11" id="KW-1185">Reference proteome</keyword>
<evidence type="ECO:0000256" key="3">
    <source>
        <dbReference type="ARBA" id="ARBA00022553"/>
    </source>
</evidence>
<dbReference type="PANTHER" id="PTHR41523">
    <property type="entry name" value="TWO-COMPONENT SYSTEM SENSOR PROTEIN"/>
    <property type="match status" value="1"/>
</dbReference>
<dbReference type="OrthoDB" id="341208at2"/>
<gene>
    <name evidence="10" type="ORF">E3C22_21180</name>
</gene>
<dbReference type="SUPFAM" id="SSF55781">
    <property type="entry name" value="GAF domain-like"/>
    <property type="match status" value="1"/>
</dbReference>
<sequence length="378" mass="40769">MGSLLHLESKWGGEILRGDPAVLPLPDDRDLQLERFCRLAQQTLRAPAAIVTIGSDHRQWVKASQGREVADALPAEEPLPLEIFGRVVESDQPVELQFDAAACEGGAAIWIETGPAASLLATPLRDRDGGLLGTLSVLDARPRKWNAWQRDALTTIAAIVENHIDTDTKVAGMRAEQWRSDLVAREMSHRMRNVFTVVSGFVTISAKNHPGSAGLAQMILGRIEAFATANDYVVSKQSPLAAASDRAELAGLIEVLCRAYDSSGRISVEGGALPVNEKAALVISLVIHELGTNSLKYGSLSCPDGRVAIRCEEAGARFRIVWREYDGPSIDCPPTRIGFGSRMCQQAVAGSIDGKVTYDWRPDGLTVSIDAARAALIK</sequence>
<feature type="domain" description="Signal transduction histidine kinase HWE region" evidence="9">
    <location>
        <begin position="186"/>
        <end position="272"/>
    </location>
</feature>
<keyword evidence="7" id="KW-0067">ATP-binding</keyword>
<evidence type="ECO:0000313" key="10">
    <source>
        <dbReference type="EMBL" id="TFF18739.1"/>
    </source>
</evidence>
<evidence type="ECO:0000256" key="7">
    <source>
        <dbReference type="ARBA" id="ARBA00022840"/>
    </source>
</evidence>
<evidence type="ECO:0000259" key="9">
    <source>
        <dbReference type="SMART" id="SM00911"/>
    </source>
</evidence>